<dbReference type="InterPro" id="IPR029068">
    <property type="entry name" value="Glyas_Bleomycin-R_OHBP_Dase"/>
</dbReference>
<evidence type="ECO:0000313" key="4">
    <source>
        <dbReference type="Proteomes" id="UP000011669"/>
    </source>
</evidence>
<dbReference type="PROSITE" id="PS51819">
    <property type="entry name" value="VOC"/>
    <property type="match status" value="1"/>
</dbReference>
<dbReference type="PANTHER" id="PTHR43048">
    <property type="entry name" value="METHYLMALONYL-COA EPIMERASE"/>
    <property type="match status" value="1"/>
</dbReference>
<dbReference type="STRING" id="1227455.C449_06745"/>
<dbReference type="Proteomes" id="UP000011669">
    <property type="component" value="Unassembled WGS sequence"/>
</dbReference>
<dbReference type="PANTHER" id="PTHR43048:SF3">
    <property type="entry name" value="METHYLMALONYL-COA EPIMERASE, MITOCHONDRIAL"/>
    <property type="match status" value="1"/>
</dbReference>
<feature type="domain" description="VOC" evidence="2">
    <location>
        <begin position="12"/>
        <end position="137"/>
    </location>
</feature>
<evidence type="ECO:0000259" key="2">
    <source>
        <dbReference type="PROSITE" id="PS51819"/>
    </source>
</evidence>
<evidence type="ECO:0000313" key="3">
    <source>
        <dbReference type="EMBL" id="EMA45302.1"/>
    </source>
</evidence>
<dbReference type="InterPro" id="IPR037523">
    <property type="entry name" value="VOC_core"/>
</dbReference>
<organism evidence="3 4">
    <name type="scientific">Halococcus saccharolyticus DSM 5350</name>
    <dbReference type="NCBI Taxonomy" id="1227455"/>
    <lineage>
        <taxon>Archaea</taxon>
        <taxon>Methanobacteriati</taxon>
        <taxon>Methanobacteriota</taxon>
        <taxon>Stenosarchaea group</taxon>
        <taxon>Halobacteria</taxon>
        <taxon>Halobacteriales</taxon>
        <taxon>Halococcaceae</taxon>
        <taxon>Halococcus</taxon>
    </lineage>
</organism>
<evidence type="ECO:0000256" key="1">
    <source>
        <dbReference type="ARBA" id="ARBA00022723"/>
    </source>
</evidence>
<protein>
    <recommendedName>
        <fullName evidence="2">VOC domain-containing protein</fullName>
    </recommendedName>
</protein>
<dbReference type="PATRIC" id="fig|1227455.4.peg.1373"/>
<dbReference type="SUPFAM" id="SSF54593">
    <property type="entry name" value="Glyoxalase/Bleomycin resistance protein/Dihydroxybiphenyl dioxygenase"/>
    <property type="match status" value="1"/>
</dbReference>
<dbReference type="EMBL" id="AOMD01000018">
    <property type="protein sequence ID" value="EMA45302.1"/>
    <property type="molecule type" value="Genomic_DNA"/>
</dbReference>
<gene>
    <name evidence="3" type="ORF">C449_06745</name>
</gene>
<dbReference type="Pfam" id="PF13669">
    <property type="entry name" value="Glyoxalase_4"/>
    <property type="match status" value="1"/>
</dbReference>
<dbReference type="GO" id="GO:0046872">
    <property type="term" value="F:metal ion binding"/>
    <property type="evidence" value="ECO:0007669"/>
    <property type="project" value="UniProtKB-KW"/>
</dbReference>
<keyword evidence="4" id="KW-1185">Reference proteome</keyword>
<accession>M0MHU6</accession>
<dbReference type="GO" id="GO:0004493">
    <property type="term" value="F:methylmalonyl-CoA epimerase activity"/>
    <property type="evidence" value="ECO:0007669"/>
    <property type="project" value="TreeGrafter"/>
</dbReference>
<comment type="caution">
    <text evidence="3">The sequence shown here is derived from an EMBL/GenBank/DDBJ whole genome shotgun (WGS) entry which is preliminary data.</text>
</comment>
<sequence length="169" mass="18718">MGESMTHETPIRIDHVGIAVEEFETAETVLHALGAEKYVDDTGPDGEFRWVGYVLGDASRLELITPLVAGSFLDEFLDRNGPGLHHVTCEVADIDAVAASLTDAGVTVVDRAEHEVYTELFVSPHNPTGTLFQLMEYHDTYEERYDPDHSFVGGHRVEEAWPAFDSAEE</sequence>
<dbReference type="AlphaFoldDB" id="M0MHU6"/>
<dbReference type="InterPro" id="IPR051785">
    <property type="entry name" value="MMCE/EMCE_epimerase"/>
</dbReference>
<keyword evidence="1" id="KW-0479">Metal-binding</keyword>
<name>M0MHU6_9EURY</name>
<dbReference type="GO" id="GO:0046491">
    <property type="term" value="P:L-methylmalonyl-CoA metabolic process"/>
    <property type="evidence" value="ECO:0007669"/>
    <property type="project" value="TreeGrafter"/>
</dbReference>
<proteinExistence type="predicted"/>
<reference evidence="3 4" key="1">
    <citation type="journal article" date="2014" name="PLoS Genet.">
        <title>Phylogenetically driven sequencing of extremely halophilic archaea reveals strategies for static and dynamic osmo-response.</title>
        <authorList>
            <person name="Becker E.A."/>
            <person name="Seitzer P.M."/>
            <person name="Tritt A."/>
            <person name="Larsen D."/>
            <person name="Krusor M."/>
            <person name="Yao A.I."/>
            <person name="Wu D."/>
            <person name="Madern D."/>
            <person name="Eisen J.A."/>
            <person name="Darling A.E."/>
            <person name="Facciotti M.T."/>
        </authorList>
    </citation>
    <scope>NUCLEOTIDE SEQUENCE [LARGE SCALE GENOMIC DNA]</scope>
    <source>
        <strain evidence="3 4">DSM 5350</strain>
    </source>
</reference>
<dbReference type="InParanoid" id="M0MHU6"/>
<dbReference type="Gene3D" id="3.10.180.10">
    <property type="entry name" value="2,3-Dihydroxybiphenyl 1,2-Dioxygenase, domain 1"/>
    <property type="match status" value="1"/>
</dbReference>